<dbReference type="NCBIfam" id="NF005310">
    <property type="entry name" value="PRK06842.1"/>
    <property type="match status" value="1"/>
</dbReference>
<evidence type="ECO:0000256" key="2">
    <source>
        <dbReference type="ARBA" id="ARBA00023239"/>
    </source>
</evidence>
<feature type="domain" description="Fe-S hydro-lyase tartrate dehydratase beta-type catalytic" evidence="3">
    <location>
        <begin position="28"/>
        <end position="195"/>
    </location>
</feature>
<dbReference type="Gene3D" id="3.20.130.10">
    <property type="entry name" value="Fe-S hydro-lyase, tartrate dehydratase beta-type, catalytic domain"/>
    <property type="match status" value="1"/>
</dbReference>
<dbReference type="SUPFAM" id="SSF117457">
    <property type="entry name" value="FumA C-terminal domain-like"/>
    <property type="match status" value="1"/>
</dbReference>
<dbReference type="KEGG" id="fcz:IMF26_09815"/>
<dbReference type="InterPro" id="IPR036660">
    <property type="entry name" value="Fe-S_hydroAse_TtdB_cat_sf"/>
</dbReference>
<name>A0AAT9LB27_9FIRM</name>
<proteinExistence type="inferred from homology"/>
<evidence type="ECO:0000256" key="1">
    <source>
        <dbReference type="ARBA" id="ARBA00008876"/>
    </source>
</evidence>
<accession>A0AAT9LB27</accession>
<dbReference type="PANTHER" id="PTHR43351">
    <property type="entry name" value="L(+)-TARTRATE DEHYDRATASE SUBUNIT BETA"/>
    <property type="match status" value="1"/>
</dbReference>
<reference evidence="4" key="2">
    <citation type="journal article" date="2023" name="Biology">
        <title>Prokaryotic Life Associated with Coal-Fire Gas Vents Revealed by Metagenomics.</title>
        <authorList>
            <person name="Kadnikov V.V."/>
            <person name="Mardanov A.V."/>
            <person name="Beletsky A.V."/>
            <person name="Karnachuk O.V."/>
            <person name="Ravin N.V."/>
        </authorList>
    </citation>
    <scope>NUCLEOTIDE SEQUENCE</scope>
    <source>
        <strain evidence="4">Bu02</strain>
    </source>
</reference>
<dbReference type="AlphaFoldDB" id="A0AAT9LB27"/>
<evidence type="ECO:0000259" key="3">
    <source>
        <dbReference type="Pfam" id="PF05683"/>
    </source>
</evidence>
<gene>
    <name evidence="4" type="ORF">IMF26_09815</name>
</gene>
<dbReference type="Pfam" id="PF05683">
    <property type="entry name" value="Fumerase_C"/>
    <property type="match status" value="1"/>
</dbReference>
<sequence>MTFESPSSISVRERAWRGAKDVFLPFTGENEKVLYSLRAGEKVLLQGVMYTARDAAHRRLVHSLDEGLEVPVDLRGQVIYYAGPCPAKPGTVIGSLGPTTSGRMDRYAPRLIEAGLKGMVGKGIRSLAVIEAMVKHGAVYFVTVGGAGALLSKCVSKAEVVAYEDLGPEAIYRLEVVDFPAIVGVDSRGNDVYREAL</sequence>
<dbReference type="GO" id="GO:0016836">
    <property type="term" value="F:hydro-lyase activity"/>
    <property type="evidence" value="ECO:0007669"/>
    <property type="project" value="InterPro"/>
</dbReference>
<comment type="similarity">
    <text evidence="1">Belongs to the class-I fumarase family.</text>
</comment>
<dbReference type="PANTHER" id="PTHR43351:SF2">
    <property type="entry name" value="L(+)-TARTRATE DEHYDRATASE SUBUNIT BETA-RELATED"/>
    <property type="match status" value="1"/>
</dbReference>
<keyword evidence="2" id="KW-0456">Lyase</keyword>
<dbReference type="NCBIfam" id="TIGR00723">
    <property type="entry name" value="ttdB_fumA_fumB"/>
    <property type="match status" value="1"/>
</dbReference>
<organism evidence="4">
    <name type="scientific">Candidatus Fermentithermobacillus carboniphilus</name>
    <dbReference type="NCBI Taxonomy" id="3085328"/>
    <lineage>
        <taxon>Bacteria</taxon>
        <taxon>Bacillati</taxon>
        <taxon>Bacillota</taxon>
        <taxon>Candidatus Fermentithermobacillia</taxon>
        <taxon>Candidatus Fermentithermobacillales</taxon>
        <taxon>Candidatus Fermentithermobacillaceae</taxon>
        <taxon>Candidatus Fermentithermobacillus</taxon>
    </lineage>
</organism>
<reference evidence="4" key="1">
    <citation type="submission" date="2020-10" db="EMBL/GenBank/DDBJ databases">
        <authorList>
            <person name="Kadnikov V."/>
            <person name="Beletsky A.V."/>
            <person name="Mardanov A.V."/>
            <person name="Karnachuk O.V."/>
            <person name="Ravin N.V."/>
        </authorList>
    </citation>
    <scope>NUCLEOTIDE SEQUENCE</scope>
    <source>
        <strain evidence="4">Bu02</strain>
    </source>
</reference>
<dbReference type="EMBL" id="CP062796">
    <property type="protein sequence ID" value="QUL98306.1"/>
    <property type="molecule type" value="Genomic_DNA"/>
</dbReference>
<dbReference type="InterPro" id="IPR004647">
    <property type="entry name" value="Fe-S_hydro-lyase_TtdB-typ_cat"/>
</dbReference>
<protein>
    <submittedName>
        <fullName evidence="4">Fe-S-containing hydro-lyase</fullName>
    </submittedName>
</protein>
<evidence type="ECO:0000313" key="4">
    <source>
        <dbReference type="EMBL" id="QUL98306.1"/>
    </source>
</evidence>